<dbReference type="PROSITE" id="PS50075">
    <property type="entry name" value="CARRIER"/>
    <property type="match status" value="1"/>
</dbReference>
<dbReference type="RefSeq" id="WP_307390825.1">
    <property type="nucleotide sequence ID" value="NZ_BAAADK010000018.1"/>
</dbReference>
<dbReference type="Gene3D" id="1.10.1200.10">
    <property type="entry name" value="ACP-like"/>
    <property type="match status" value="1"/>
</dbReference>
<keyword evidence="3" id="KW-1185">Reference proteome</keyword>
<accession>A0ABT9VUT2</accession>
<reference evidence="2 3" key="1">
    <citation type="submission" date="2023-07" db="EMBL/GenBank/DDBJ databases">
        <title>Genomic Encyclopedia of Type Strains, Phase IV (KMG-IV): sequencing the most valuable type-strain genomes for metagenomic binning, comparative biology and taxonomic classification.</title>
        <authorList>
            <person name="Goeker M."/>
        </authorList>
    </citation>
    <scope>NUCLEOTIDE SEQUENCE [LARGE SCALE GENOMIC DNA]</scope>
    <source>
        <strain evidence="2 3">DSM 12751</strain>
    </source>
</reference>
<dbReference type="Pfam" id="PF00550">
    <property type="entry name" value="PP-binding"/>
    <property type="match status" value="1"/>
</dbReference>
<dbReference type="InterPro" id="IPR036736">
    <property type="entry name" value="ACP-like_sf"/>
</dbReference>
<organism evidence="2 3">
    <name type="scientific">Caldalkalibacillus horti</name>
    <dbReference type="NCBI Taxonomy" id="77523"/>
    <lineage>
        <taxon>Bacteria</taxon>
        <taxon>Bacillati</taxon>
        <taxon>Bacillota</taxon>
        <taxon>Bacilli</taxon>
        <taxon>Bacillales</taxon>
        <taxon>Bacillaceae</taxon>
        <taxon>Caldalkalibacillus</taxon>
    </lineage>
</organism>
<feature type="domain" description="Carrier" evidence="1">
    <location>
        <begin position="1"/>
        <end position="80"/>
    </location>
</feature>
<dbReference type="SUPFAM" id="SSF47336">
    <property type="entry name" value="ACP-like"/>
    <property type="match status" value="1"/>
</dbReference>
<evidence type="ECO:0000313" key="3">
    <source>
        <dbReference type="Proteomes" id="UP001235840"/>
    </source>
</evidence>
<evidence type="ECO:0000313" key="2">
    <source>
        <dbReference type="EMBL" id="MDQ0164753.1"/>
    </source>
</evidence>
<comment type="caution">
    <text evidence="2">The sequence shown here is derived from an EMBL/GenBank/DDBJ whole genome shotgun (WGS) entry which is preliminary data.</text>
</comment>
<sequence>MNYRNDLRAFIQNNLTISEDDVSFSDEDNYFELGFVNSLFAMKLVNFVEDQFGIEIENDELDISNFSSINNLSKLIEKKLKKSSV</sequence>
<gene>
    <name evidence="2" type="ORF">J2S11_000653</name>
</gene>
<name>A0ABT9VUT2_9BACI</name>
<dbReference type="Proteomes" id="UP001235840">
    <property type="component" value="Unassembled WGS sequence"/>
</dbReference>
<dbReference type="InterPro" id="IPR009081">
    <property type="entry name" value="PP-bd_ACP"/>
</dbReference>
<dbReference type="EMBL" id="JAUSTY010000002">
    <property type="protein sequence ID" value="MDQ0164753.1"/>
    <property type="molecule type" value="Genomic_DNA"/>
</dbReference>
<protein>
    <submittedName>
        <fullName evidence="2">Acyl carrier protein</fullName>
    </submittedName>
</protein>
<evidence type="ECO:0000259" key="1">
    <source>
        <dbReference type="PROSITE" id="PS50075"/>
    </source>
</evidence>
<proteinExistence type="predicted"/>